<name>A0ABT2LJQ9_9HYPH</name>
<evidence type="ECO:0000313" key="2">
    <source>
        <dbReference type="EMBL" id="MCT7374830.1"/>
    </source>
</evidence>
<sequence>MTALPTDNPATPPFEEQDPRQAVVELRSYRLHTGQRDTLIALFDREFVESQEACGMSVLGQFRDLDRPDEFVWLRGFADMETRRAALTAFYDGPVWAEHRNAANATMIDSDNVLLLKPADHGAGFDLAGVKRPRPGSSEGFPAVYAVYVFPLALHRVHSFPAYFSQSLMPALTEAGAPAGACFVTEQSTNTFPRLPVRENERVFVWIARFDSAEAHAAFTTHLAETRGWRAALESGFDGCTAGPAMRYRLSPTARSLLR</sequence>
<proteinExistence type="predicted"/>
<organism evidence="2 3">
    <name type="scientific">Chelativorans salis</name>
    <dbReference type="NCBI Taxonomy" id="2978478"/>
    <lineage>
        <taxon>Bacteria</taxon>
        <taxon>Pseudomonadati</taxon>
        <taxon>Pseudomonadota</taxon>
        <taxon>Alphaproteobacteria</taxon>
        <taxon>Hyphomicrobiales</taxon>
        <taxon>Phyllobacteriaceae</taxon>
        <taxon>Chelativorans</taxon>
    </lineage>
</organism>
<dbReference type="EMBL" id="JAOCZP010000002">
    <property type="protein sequence ID" value="MCT7374830.1"/>
    <property type="molecule type" value="Genomic_DNA"/>
</dbReference>
<keyword evidence="3" id="KW-1185">Reference proteome</keyword>
<evidence type="ECO:0000259" key="1">
    <source>
        <dbReference type="Pfam" id="PF07978"/>
    </source>
</evidence>
<dbReference type="InterPro" id="IPR012577">
    <property type="entry name" value="NIPSNAP"/>
</dbReference>
<comment type="caution">
    <text evidence="2">The sequence shown here is derived from an EMBL/GenBank/DDBJ whole genome shotgun (WGS) entry which is preliminary data.</text>
</comment>
<dbReference type="Gene3D" id="3.30.70.100">
    <property type="match status" value="1"/>
</dbReference>
<reference evidence="2 3" key="1">
    <citation type="submission" date="2022-09" db="EMBL/GenBank/DDBJ databases">
        <title>Chelativorans salina sp. nov., a novel slightly halophilic bacterium isolated from a saline lake sediment enrichment.</title>
        <authorList>
            <person name="Gao L."/>
            <person name="Fang B.-Z."/>
            <person name="Li W.-J."/>
        </authorList>
    </citation>
    <scope>NUCLEOTIDE SEQUENCE [LARGE SCALE GENOMIC DNA]</scope>
    <source>
        <strain evidence="2 3">EGI FJ00035</strain>
    </source>
</reference>
<dbReference type="InterPro" id="IPR011008">
    <property type="entry name" value="Dimeric_a/b-barrel"/>
</dbReference>
<gene>
    <name evidence="2" type="ORF">N5A92_07245</name>
</gene>
<dbReference type="RefSeq" id="WP_260901342.1">
    <property type="nucleotide sequence ID" value="NZ_JAOCZP010000002.1"/>
</dbReference>
<feature type="domain" description="NIPSNAP" evidence="1">
    <location>
        <begin position="24"/>
        <end position="119"/>
    </location>
</feature>
<dbReference type="SUPFAM" id="SSF54909">
    <property type="entry name" value="Dimeric alpha+beta barrel"/>
    <property type="match status" value="1"/>
</dbReference>
<dbReference type="Proteomes" id="UP001320831">
    <property type="component" value="Unassembled WGS sequence"/>
</dbReference>
<accession>A0ABT2LJQ9</accession>
<protein>
    <submittedName>
        <fullName evidence="2">NIPSNAP family protein</fullName>
    </submittedName>
</protein>
<evidence type="ECO:0000313" key="3">
    <source>
        <dbReference type="Proteomes" id="UP001320831"/>
    </source>
</evidence>
<dbReference type="Pfam" id="PF07978">
    <property type="entry name" value="NIPSNAP"/>
    <property type="match status" value="1"/>
</dbReference>